<dbReference type="GO" id="GO:0071973">
    <property type="term" value="P:bacterial-type flagellum-dependent cell motility"/>
    <property type="evidence" value="ECO:0007669"/>
    <property type="project" value="InterPro"/>
</dbReference>
<dbReference type="AlphaFoldDB" id="A0A0L8AD44"/>
<dbReference type="Proteomes" id="UP000036890">
    <property type="component" value="Unassembled WGS sequence"/>
</dbReference>
<dbReference type="Gene3D" id="1.20.1330.10">
    <property type="entry name" value="f41 fragment of flagellin, N-terminal domain"/>
    <property type="match status" value="2"/>
</dbReference>
<comment type="subcellular location">
    <subcellularLocation>
        <location evidence="1">Bacterial flagellum</location>
    </subcellularLocation>
    <subcellularLocation>
        <location evidence="2">Secreted</location>
    </subcellularLocation>
</comment>
<dbReference type="EMBL" id="AJLO02000014">
    <property type="protein sequence ID" value="KOF00334.1"/>
    <property type="molecule type" value="Genomic_DNA"/>
</dbReference>
<dbReference type="RefSeq" id="WP_010485905.1">
    <property type="nucleotide sequence ID" value="NZ_AJLO02000014.1"/>
</dbReference>
<accession>A0A0L8AD44</accession>
<reference evidence="7 8" key="1">
    <citation type="journal article" date="2012" name="J. Bacteriol.">
        <title>Genome sequence of a novel nicotine-degrading strain, Pseudomonas geniculata N1.</title>
        <authorList>
            <person name="Tang H."/>
            <person name="Yu H."/>
            <person name="Tai C."/>
            <person name="Huang K."/>
            <person name="Liu Y."/>
            <person name="Wang L."/>
            <person name="Yao Y."/>
            <person name="Wu G."/>
            <person name="Xu P."/>
        </authorList>
    </citation>
    <scope>NUCLEOTIDE SEQUENCE [LARGE SCALE GENOMIC DNA]</scope>
    <source>
        <strain evidence="7 8">N1</strain>
    </source>
</reference>
<evidence type="ECO:0000256" key="5">
    <source>
        <dbReference type="ARBA" id="ARBA00023143"/>
    </source>
</evidence>
<dbReference type="InterPro" id="IPR013384">
    <property type="entry name" value="Flagell_FlgL"/>
</dbReference>
<dbReference type="PANTHER" id="PTHR42792:SF1">
    <property type="entry name" value="FLAGELLAR HOOK-ASSOCIATED PROTEIN 3"/>
    <property type="match status" value="1"/>
</dbReference>
<keyword evidence="4" id="KW-0964">Secreted</keyword>
<dbReference type="GO" id="GO:0005576">
    <property type="term" value="C:extracellular region"/>
    <property type="evidence" value="ECO:0007669"/>
    <property type="project" value="UniProtKB-SubCell"/>
</dbReference>
<keyword evidence="7" id="KW-0282">Flagellum</keyword>
<sequence>MSSRISTSMMYNQSVSLMMAKQAKLSHLEQQIATGSKIVTAKDDPVGAGAAVGLDRSLAALDRMKLNAGNVQNRLGVQENTLAQVNDLMARVNDLTIQASNPALSAADKKTLITEVNQIRDGLLSLANADDGTGRYVFGGTNDGDPPFAKINGKVVYRGDQTQRQVEVGPDTYVRDALPGSEIFMRIPTGDGFVDGAAAAGNTGNGVLTNITRDGSDSWNGQSFSIRFTAADQYQVLDGAGNVTGNGTFKAGDNVEVNGVRLQITGAPAAGDSFSVKPATSRDIFDTMDKLIAALDADTGTTAKMSAQQNELQSALRDVARASERMIDSRAAGGAQLKALDNAADMREANGVTLKTTLSQMRDLDYADALSQYQLQSTALQAAQTIFSQMQSMSLFNKIR</sequence>
<evidence type="ECO:0000259" key="6">
    <source>
        <dbReference type="Pfam" id="PF00669"/>
    </source>
</evidence>
<dbReference type="SUPFAM" id="SSF64518">
    <property type="entry name" value="Phase 1 flagellin"/>
    <property type="match status" value="1"/>
</dbReference>
<feature type="domain" description="Flagellin N-terminal" evidence="6">
    <location>
        <begin position="5"/>
        <end position="142"/>
    </location>
</feature>
<evidence type="ECO:0000256" key="1">
    <source>
        <dbReference type="ARBA" id="ARBA00004365"/>
    </source>
</evidence>
<name>A0A0L8AD44_9GAMM</name>
<proteinExistence type="inferred from homology"/>
<organism evidence="7 8">
    <name type="scientific">Stenotrophomonas geniculata N1</name>
    <dbReference type="NCBI Taxonomy" id="1167641"/>
    <lineage>
        <taxon>Bacteria</taxon>
        <taxon>Pseudomonadati</taxon>
        <taxon>Pseudomonadota</taxon>
        <taxon>Gammaproteobacteria</taxon>
        <taxon>Lysobacterales</taxon>
        <taxon>Lysobacteraceae</taxon>
        <taxon>Stenotrophomonas</taxon>
    </lineage>
</organism>
<dbReference type="PANTHER" id="PTHR42792">
    <property type="entry name" value="FLAGELLIN"/>
    <property type="match status" value="1"/>
</dbReference>
<dbReference type="Pfam" id="PF00669">
    <property type="entry name" value="Flagellin_N"/>
    <property type="match status" value="1"/>
</dbReference>
<dbReference type="GO" id="GO:0009424">
    <property type="term" value="C:bacterial-type flagellum hook"/>
    <property type="evidence" value="ECO:0007669"/>
    <property type="project" value="InterPro"/>
</dbReference>
<gene>
    <name evidence="7" type="ORF">W7K_05790</name>
</gene>
<dbReference type="InterPro" id="IPR001029">
    <property type="entry name" value="Flagellin_N"/>
</dbReference>
<comment type="caution">
    <text evidence="7">The sequence shown here is derived from an EMBL/GenBank/DDBJ whole genome shotgun (WGS) entry which is preliminary data.</text>
</comment>
<dbReference type="NCBIfam" id="TIGR02550">
    <property type="entry name" value="flagell_flgL"/>
    <property type="match status" value="1"/>
</dbReference>
<comment type="similarity">
    <text evidence="3">Belongs to the bacterial flagellin family.</text>
</comment>
<evidence type="ECO:0000256" key="3">
    <source>
        <dbReference type="ARBA" id="ARBA00005709"/>
    </source>
</evidence>
<evidence type="ECO:0000313" key="7">
    <source>
        <dbReference type="EMBL" id="KOF00334.1"/>
    </source>
</evidence>
<keyword evidence="5" id="KW-0975">Bacterial flagellum</keyword>
<dbReference type="OrthoDB" id="9768249at2"/>
<dbReference type="InterPro" id="IPR001492">
    <property type="entry name" value="Flagellin"/>
</dbReference>
<evidence type="ECO:0000256" key="4">
    <source>
        <dbReference type="ARBA" id="ARBA00022525"/>
    </source>
</evidence>
<keyword evidence="7" id="KW-0969">Cilium</keyword>
<protein>
    <submittedName>
        <fullName evidence="7">Flagellar hook protein FlgL</fullName>
    </submittedName>
</protein>
<keyword evidence="7" id="KW-0966">Cell projection</keyword>
<evidence type="ECO:0000313" key="8">
    <source>
        <dbReference type="Proteomes" id="UP000036890"/>
    </source>
</evidence>
<evidence type="ECO:0000256" key="2">
    <source>
        <dbReference type="ARBA" id="ARBA00004613"/>
    </source>
</evidence>
<dbReference type="GO" id="GO:0005198">
    <property type="term" value="F:structural molecule activity"/>
    <property type="evidence" value="ECO:0007669"/>
    <property type="project" value="InterPro"/>
</dbReference>